<comment type="similarity">
    <text evidence="2">Belongs to the ABC-4 integral membrane protein family. LolC/E subfamily.</text>
</comment>
<feature type="domain" description="MacB-like periplasmic core" evidence="9">
    <location>
        <begin position="19"/>
        <end position="215"/>
    </location>
</feature>
<accession>A0A7Y9E7N3</accession>
<feature type="transmembrane region" description="Helical" evidence="7">
    <location>
        <begin position="750"/>
        <end position="770"/>
    </location>
</feature>
<evidence type="ECO:0000256" key="3">
    <source>
        <dbReference type="ARBA" id="ARBA00022475"/>
    </source>
</evidence>
<dbReference type="Proteomes" id="UP000535511">
    <property type="component" value="Unassembled WGS sequence"/>
</dbReference>
<dbReference type="InterPro" id="IPR003838">
    <property type="entry name" value="ABC3_permease_C"/>
</dbReference>
<protein>
    <submittedName>
        <fullName evidence="10">Putative ABC transport system permease protein</fullName>
    </submittedName>
</protein>
<comment type="subcellular location">
    <subcellularLocation>
        <location evidence="1">Cell membrane</location>
        <topology evidence="1">Multi-pass membrane protein</topology>
    </subcellularLocation>
</comment>
<evidence type="ECO:0000313" key="10">
    <source>
        <dbReference type="EMBL" id="NYD42633.1"/>
    </source>
</evidence>
<dbReference type="Pfam" id="PF02687">
    <property type="entry name" value="FtsX"/>
    <property type="match status" value="2"/>
</dbReference>
<feature type="transmembrane region" description="Helical" evidence="7">
    <location>
        <begin position="791"/>
        <end position="818"/>
    </location>
</feature>
<keyword evidence="3" id="KW-1003">Cell membrane</keyword>
<evidence type="ECO:0000259" key="9">
    <source>
        <dbReference type="Pfam" id="PF12704"/>
    </source>
</evidence>
<dbReference type="Pfam" id="PF12704">
    <property type="entry name" value="MacB_PCD"/>
    <property type="match status" value="2"/>
</dbReference>
<keyword evidence="11" id="KW-1185">Reference proteome</keyword>
<keyword evidence="5 7" id="KW-1133">Transmembrane helix</keyword>
<feature type="transmembrane region" description="Helical" evidence="7">
    <location>
        <begin position="363"/>
        <end position="382"/>
    </location>
</feature>
<dbReference type="GO" id="GO:0044874">
    <property type="term" value="P:lipoprotein localization to outer membrane"/>
    <property type="evidence" value="ECO:0007669"/>
    <property type="project" value="TreeGrafter"/>
</dbReference>
<dbReference type="InterPro" id="IPR051447">
    <property type="entry name" value="Lipoprotein-release_system"/>
</dbReference>
<feature type="domain" description="MacB-like periplasmic core" evidence="9">
    <location>
        <begin position="509"/>
        <end position="715"/>
    </location>
</feature>
<reference evidence="10 11" key="1">
    <citation type="submission" date="2020-07" db="EMBL/GenBank/DDBJ databases">
        <title>Sequencing the genomes of 1000 actinobacteria strains.</title>
        <authorList>
            <person name="Klenk H.-P."/>
        </authorList>
    </citation>
    <scope>NUCLEOTIDE SEQUENCE [LARGE SCALE GENOMIC DNA]</scope>
    <source>
        <strain evidence="10 11">DSM 21350</strain>
    </source>
</reference>
<proteinExistence type="inferred from homology"/>
<keyword evidence="4 7" id="KW-0812">Transmembrane</keyword>
<evidence type="ECO:0000256" key="1">
    <source>
        <dbReference type="ARBA" id="ARBA00004651"/>
    </source>
</evidence>
<organism evidence="10 11">
    <name type="scientific">Nocardioides panaciterrulae</name>
    <dbReference type="NCBI Taxonomy" id="661492"/>
    <lineage>
        <taxon>Bacteria</taxon>
        <taxon>Bacillati</taxon>
        <taxon>Actinomycetota</taxon>
        <taxon>Actinomycetes</taxon>
        <taxon>Propionibacteriales</taxon>
        <taxon>Nocardioidaceae</taxon>
        <taxon>Nocardioides</taxon>
    </lineage>
</organism>
<evidence type="ECO:0000256" key="7">
    <source>
        <dbReference type="SAM" id="Phobius"/>
    </source>
</evidence>
<feature type="transmembrane region" description="Helical" evidence="7">
    <location>
        <begin position="838"/>
        <end position="860"/>
    </location>
</feature>
<keyword evidence="6 7" id="KW-0472">Membrane</keyword>
<name>A0A7Y9E7N3_9ACTN</name>
<comment type="caution">
    <text evidence="10">The sequence shown here is derived from an EMBL/GenBank/DDBJ whole genome shotgun (WGS) entry which is preliminary data.</text>
</comment>
<dbReference type="AlphaFoldDB" id="A0A7Y9E7N3"/>
<evidence type="ECO:0000259" key="8">
    <source>
        <dbReference type="Pfam" id="PF02687"/>
    </source>
</evidence>
<dbReference type="EMBL" id="JACCBG010000001">
    <property type="protein sequence ID" value="NYD42633.1"/>
    <property type="molecule type" value="Genomic_DNA"/>
</dbReference>
<feature type="domain" description="ABC3 transporter permease C-terminal" evidence="8">
    <location>
        <begin position="751"/>
        <end position="867"/>
    </location>
</feature>
<feature type="transmembrane region" description="Helical" evidence="7">
    <location>
        <begin position="502"/>
        <end position="523"/>
    </location>
</feature>
<evidence type="ECO:0000256" key="4">
    <source>
        <dbReference type="ARBA" id="ARBA00022692"/>
    </source>
</evidence>
<dbReference type="PANTHER" id="PTHR30489:SF0">
    <property type="entry name" value="LIPOPROTEIN-RELEASING SYSTEM TRANSMEMBRANE PROTEIN LOLE"/>
    <property type="match status" value="1"/>
</dbReference>
<dbReference type="PANTHER" id="PTHR30489">
    <property type="entry name" value="LIPOPROTEIN-RELEASING SYSTEM TRANSMEMBRANE PROTEIN LOLE"/>
    <property type="match status" value="1"/>
</dbReference>
<evidence type="ECO:0000256" key="5">
    <source>
        <dbReference type="ARBA" id="ARBA00022989"/>
    </source>
</evidence>
<dbReference type="RefSeq" id="WP_179664251.1">
    <property type="nucleotide sequence ID" value="NZ_JACCBG010000001.1"/>
</dbReference>
<feature type="transmembrane region" description="Helical" evidence="7">
    <location>
        <begin position="282"/>
        <end position="306"/>
    </location>
</feature>
<evidence type="ECO:0000256" key="6">
    <source>
        <dbReference type="ARBA" id="ARBA00023136"/>
    </source>
</evidence>
<sequence>MIHLWLAGLLRRSPARLLAAAAGIAIAVALVAGLGSFLVTSQATMTTRAAAQVAVDWQVKVAAHRDPAAVLKAVTAAPGTLKALPVGFADSPGLRATTDGTTQETGAAKVLGLPAGYVDTFPLSIRLLTGSLDGPLVAQQTAANLHVAPGDRIEVKRAGSAPYSVHVAGIVELPQADSLFQDVGAPSQSQPVAPPDNVVLLPAPQFANHYHALSRTRPDLVSTQIHVKRDHAALASDPSSAFVAETGAANNLSVRTSGAAIVGNNLGASLDAAREDASYSRILFLFLGAPGALLAGALTAAITQAGAERRRKEQALLRARGSSPTQLLRLVLVEAAVVGVLGALIGLGVAAAIGAATSWPWDLAAALTGLLIAGLVVAIPAARDLRSLAANQGHRQQHRTRPIWLRFGLDLALIALGLAVFWAAGRNKYTLVLAPEGVPTISVSYWAFLAPALAWLGGALLCWRIADTLLVRGRAVVALAATPFLGPLARAVSGMLMRQRRLVARSAVLVALALAFAISTATFNVTYQVQAEVDAQLTNGADVTVTESPGADARPADATKLSSIPGVTAVSPLQHRFAYVGNDLQDLYGIDPAMLTRATTLQDAYFQGATAAESLKRLASRPDAVLVSAETVNDFQLNLGDLIKLRLQDAHTHTYQSVTFHYVGIVNEFPTAPKDSFLVANADYVAQQTGSAAVGTFLVNTNGHDVSAVADRVRAVVGTTGRVGTIRDARGLVGSSLTSVDLGHLTRLELSFALVIAAAAGGLVIGLGLAERRRAIAVATSLGATRRQVRRFGFAEPAFVLVIGTLCGLGSGWGLSYLLVKVLTGVFDPPPTALTVPWLYLSTLVVCTIGAVSVVSVLVIERARRQAPDLLRAI</sequence>
<feature type="transmembrane region" description="Helical" evidence="7">
    <location>
        <begin position="445"/>
        <end position="466"/>
    </location>
</feature>
<dbReference type="InterPro" id="IPR025857">
    <property type="entry name" value="MacB_PCD"/>
</dbReference>
<gene>
    <name evidence="10" type="ORF">BJZ21_002716</name>
</gene>
<evidence type="ECO:0000313" key="11">
    <source>
        <dbReference type="Proteomes" id="UP000535511"/>
    </source>
</evidence>
<dbReference type="GO" id="GO:0098797">
    <property type="term" value="C:plasma membrane protein complex"/>
    <property type="evidence" value="ECO:0007669"/>
    <property type="project" value="TreeGrafter"/>
</dbReference>
<feature type="transmembrane region" description="Helical" evidence="7">
    <location>
        <begin position="327"/>
        <end position="357"/>
    </location>
</feature>
<feature type="domain" description="ABC3 transporter permease C-terminal" evidence="8">
    <location>
        <begin position="292"/>
        <end position="381"/>
    </location>
</feature>
<feature type="transmembrane region" description="Helical" evidence="7">
    <location>
        <begin position="403"/>
        <end position="425"/>
    </location>
</feature>
<evidence type="ECO:0000256" key="2">
    <source>
        <dbReference type="ARBA" id="ARBA00005236"/>
    </source>
</evidence>